<accession>A0ABZ2LKN7</accession>
<protein>
    <recommendedName>
        <fullName evidence="4">YhhN-like protein</fullName>
    </recommendedName>
</protein>
<dbReference type="Proteomes" id="UP001374803">
    <property type="component" value="Chromosome"/>
</dbReference>
<feature type="transmembrane region" description="Helical" evidence="1">
    <location>
        <begin position="148"/>
        <end position="165"/>
    </location>
</feature>
<proteinExistence type="predicted"/>
<dbReference type="RefSeq" id="WP_394839801.1">
    <property type="nucleotide sequence ID" value="NZ_CP089929.1"/>
</dbReference>
<name>A0ABZ2LKN7_9BACT</name>
<dbReference type="EMBL" id="CP089983">
    <property type="protein sequence ID" value="WXB10124.1"/>
    <property type="molecule type" value="Genomic_DNA"/>
</dbReference>
<feature type="transmembrane region" description="Helical" evidence="1">
    <location>
        <begin position="20"/>
        <end position="46"/>
    </location>
</feature>
<feature type="transmembrane region" description="Helical" evidence="1">
    <location>
        <begin position="208"/>
        <end position="226"/>
    </location>
</feature>
<evidence type="ECO:0000256" key="1">
    <source>
        <dbReference type="SAM" id="Phobius"/>
    </source>
</evidence>
<keyword evidence="1" id="KW-1133">Transmembrane helix</keyword>
<feature type="transmembrane region" description="Helical" evidence="1">
    <location>
        <begin position="108"/>
        <end position="128"/>
    </location>
</feature>
<sequence length="273" mass="29095">MSARAMGTPKSVSDVRLWQLAILPVVWSIAQVLLVVVLPTSALPALFRVGQECVKVLALSGCLFAAAGFEKGDYLRGAWLFNAICFSFLLVRDCTFLPGLTEVPNIDLVRPALAALANFFGILSAWRFGRAWSVAELPDTGRNRFRTYVAMGVLALFIAAGSLVVHVRDALAGNRAALVFIASGVGDIVSLCMIAPVLPTAIALRGGALAWPWALMAVGFLGWLGYDCADALMSITTVDPVAKRTLLEVCRTYGCLYVLSSGVAQRRVASISG</sequence>
<feature type="transmembrane region" description="Helical" evidence="1">
    <location>
        <begin position="75"/>
        <end position="96"/>
    </location>
</feature>
<evidence type="ECO:0000313" key="3">
    <source>
        <dbReference type="Proteomes" id="UP001374803"/>
    </source>
</evidence>
<keyword evidence="3" id="KW-1185">Reference proteome</keyword>
<reference evidence="2" key="1">
    <citation type="submission" date="2021-12" db="EMBL/GenBank/DDBJ databases">
        <title>Discovery of the Pendulisporaceae a myxobacterial family with distinct sporulation behavior and unique specialized metabolism.</title>
        <authorList>
            <person name="Garcia R."/>
            <person name="Popoff A."/>
            <person name="Bader C.D."/>
            <person name="Loehr J."/>
            <person name="Walesch S."/>
            <person name="Walt C."/>
            <person name="Boldt J."/>
            <person name="Bunk B."/>
            <person name="Haeckl F.J.F.P.J."/>
            <person name="Gunesch A.P."/>
            <person name="Birkelbach J."/>
            <person name="Nuebel U."/>
            <person name="Pietschmann T."/>
            <person name="Bach T."/>
            <person name="Mueller R."/>
        </authorList>
    </citation>
    <scope>NUCLEOTIDE SEQUENCE</scope>
    <source>
        <strain evidence="2">MSr11367</strain>
    </source>
</reference>
<organism evidence="2 3">
    <name type="scientific">Pendulispora rubella</name>
    <dbReference type="NCBI Taxonomy" id="2741070"/>
    <lineage>
        <taxon>Bacteria</taxon>
        <taxon>Pseudomonadati</taxon>
        <taxon>Myxococcota</taxon>
        <taxon>Myxococcia</taxon>
        <taxon>Myxococcales</taxon>
        <taxon>Sorangiineae</taxon>
        <taxon>Pendulisporaceae</taxon>
        <taxon>Pendulispora</taxon>
    </lineage>
</organism>
<gene>
    <name evidence="2" type="ORF">LVJ94_23220</name>
</gene>
<evidence type="ECO:0000313" key="2">
    <source>
        <dbReference type="EMBL" id="WXB10124.1"/>
    </source>
</evidence>
<keyword evidence="1" id="KW-0812">Transmembrane</keyword>
<keyword evidence="1" id="KW-0472">Membrane</keyword>
<evidence type="ECO:0008006" key="4">
    <source>
        <dbReference type="Google" id="ProtNLM"/>
    </source>
</evidence>
<feature type="transmembrane region" description="Helical" evidence="1">
    <location>
        <begin position="177"/>
        <end position="202"/>
    </location>
</feature>